<dbReference type="EMBL" id="KQ964282">
    <property type="protein sequence ID" value="KXJ85441.1"/>
    <property type="molecule type" value="Genomic_DNA"/>
</dbReference>
<protein>
    <recommendedName>
        <fullName evidence="4">CBM1 domain-containing protein</fullName>
    </recommendedName>
</protein>
<keyword evidence="1" id="KW-0732">Signal</keyword>
<reference evidence="3" key="1">
    <citation type="submission" date="2016-02" db="EMBL/GenBank/DDBJ databases">
        <title>Draft genome sequence of Microdochium bolleyi, a fungal endophyte of beachgrass.</title>
        <authorList>
            <consortium name="DOE Joint Genome Institute"/>
            <person name="David A.S."/>
            <person name="May G."/>
            <person name="Haridas S."/>
            <person name="Lim J."/>
            <person name="Wang M."/>
            <person name="Labutti K."/>
            <person name="Lipzen A."/>
            <person name="Barry K."/>
            <person name="Grigoriev I.V."/>
        </authorList>
    </citation>
    <scope>NUCLEOTIDE SEQUENCE [LARGE SCALE GENOMIC DNA]</scope>
    <source>
        <strain evidence="3">J235TASD1</strain>
    </source>
</reference>
<dbReference type="Proteomes" id="UP000070501">
    <property type="component" value="Unassembled WGS sequence"/>
</dbReference>
<dbReference type="AlphaFoldDB" id="A0A136IKE4"/>
<evidence type="ECO:0008006" key="4">
    <source>
        <dbReference type="Google" id="ProtNLM"/>
    </source>
</evidence>
<proteinExistence type="predicted"/>
<feature type="signal peptide" evidence="1">
    <location>
        <begin position="1"/>
        <end position="19"/>
    </location>
</feature>
<sequence>MRPLAAITLTSAPAGSALATGYGDNHGCSPGGYKWRCGGYGGDCWADDEHHGAEITKYCKGYYGGGGGYPVTETKRGVLISTMTNIPPMRSTTTIPSHNEYPSYDNHDEYPSYEHDSGYGGGLIDIVDDLLPIKKAKCTYDEYPSYDDQHDEYPSYDDHGDEYPSNDHEEHHWSDYLLWNWFKNHKSSKRSTSTPFLGAASAAVPCLNLGAWSPKNIIDACKCKGVEPSKTVYVTDHKYVYATET</sequence>
<keyword evidence="3" id="KW-1185">Reference proteome</keyword>
<name>A0A136IKE4_9PEZI</name>
<accession>A0A136IKE4</accession>
<feature type="chain" id="PRO_5007292735" description="CBM1 domain-containing protein" evidence="1">
    <location>
        <begin position="20"/>
        <end position="245"/>
    </location>
</feature>
<organism evidence="2 3">
    <name type="scientific">Microdochium bolleyi</name>
    <dbReference type="NCBI Taxonomy" id="196109"/>
    <lineage>
        <taxon>Eukaryota</taxon>
        <taxon>Fungi</taxon>
        <taxon>Dikarya</taxon>
        <taxon>Ascomycota</taxon>
        <taxon>Pezizomycotina</taxon>
        <taxon>Sordariomycetes</taxon>
        <taxon>Xylariomycetidae</taxon>
        <taxon>Xylariales</taxon>
        <taxon>Microdochiaceae</taxon>
        <taxon>Microdochium</taxon>
    </lineage>
</organism>
<evidence type="ECO:0000313" key="2">
    <source>
        <dbReference type="EMBL" id="KXJ85441.1"/>
    </source>
</evidence>
<evidence type="ECO:0000313" key="3">
    <source>
        <dbReference type="Proteomes" id="UP000070501"/>
    </source>
</evidence>
<evidence type="ECO:0000256" key="1">
    <source>
        <dbReference type="SAM" id="SignalP"/>
    </source>
</evidence>
<dbReference type="InParanoid" id="A0A136IKE4"/>
<gene>
    <name evidence="2" type="ORF">Micbo1qcDRAFT_180816</name>
</gene>